<evidence type="ECO:0000313" key="1">
    <source>
        <dbReference type="EMBL" id="CEG47978.1"/>
    </source>
</evidence>
<proteinExistence type="predicted"/>
<evidence type="ECO:0000313" key="2">
    <source>
        <dbReference type="Proteomes" id="UP000054928"/>
    </source>
</evidence>
<dbReference type="RefSeq" id="XP_024584347.1">
    <property type="nucleotide sequence ID" value="XM_024719006.1"/>
</dbReference>
<dbReference type="AlphaFoldDB" id="A0A0P1AZS2"/>
<organism evidence="1 2">
    <name type="scientific">Plasmopara halstedii</name>
    <name type="common">Downy mildew of sunflower</name>
    <dbReference type="NCBI Taxonomy" id="4781"/>
    <lineage>
        <taxon>Eukaryota</taxon>
        <taxon>Sar</taxon>
        <taxon>Stramenopiles</taxon>
        <taxon>Oomycota</taxon>
        <taxon>Peronosporomycetes</taxon>
        <taxon>Peronosporales</taxon>
        <taxon>Peronosporaceae</taxon>
        <taxon>Plasmopara</taxon>
    </lineage>
</organism>
<name>A0A0P1AZS2_PLAHL</name>
<reference evidence="2" key="1">
    <citation type="submission" date="2014-09" db="EMBL/GenBank/DDBJ databases">
        <authorList>
            <person name="Sharma Rahul"/>
            <person name="Thines Marco"/>
        </authorList>
    </citation>
    <scope>NUCLEOTIDE SEQUENCE [LARGE SCALE GENOMIC DNA]</scope>
</reference>
<dbReference type="GeneID" id="36400516"/>
<dbReference type="EMBL" id="CCYD01002887">
    <property type="protein sequence ID" value="CEG47978.1"/>
    <property type="molecule type" value="Genomic_DNA"/>
</dbReference>
<keyword evidence="2" id="KW-1185">Reference proteome</keyword>
<accession>A0A0P1AZS2</accession>
<dbReference type="Proteomes" id="UP000054928">
    <property type="component" value="Unassembled WGS sequence"/>
</dbReference>
<protein>
    <submittedName>
        <fullName evidence="1">Uncharacterized protein</fullName>
    </submittedName>
</protein>
<sequence>MLLSDTGALKEPFSYLYYPSSTLEKEYPRFVLLTNWRASNSVYKIGYYTMREMVINS</sequence>